<dbReference type="InterPro" id="IPR011009">
    <property type="entry name" value="Kinase-like_dom_sf"/>
</dbReference>
<dbReference type="EMBL" id="JAFLCK010000009">
    <property type="protein sequence ID" value="MBN8660330.1"/>
    <property type="molecule type" value="Genomic_DNA"/>
</dbReference>
<evidence type="ECO:0000256" key="4">
    <source>
        <dbReference type="ARBA" id="ARBA00022777"/>
    </source>
</evidence>
<evidence type="ECO:0000256" key="1">
    <source>
        <dbReference type="ARBA" id="ARBA00012513"/>
    </source>
</evidence>
<dbReference type="PANTHER" id="PTHR43289:SF6">
    <property type="entry name" value="SERINE_THREONINE-PROTEIN KINASE NEKL-3"/>
    <property type="match status" value="1"/>
</dbReference>
<evidence type="ECO:0000313" key="9">
    <source>
        <dbReference type="Proteomes" id="UP000664277"/>
    </source>
</evidence>
<keyword evidence="8" id="KW-0723">Serine/threonine-protein kinase</keyword>
<feature type="transmembrane region" description="Helical" evidence="6">
    <location>
        <begin position="319"/>
        <end position="341"/>
    </location>
</feature>
<protein>
    <recommendedName>
        <fullName evidence="1">non-specific serine/threonine protein kinase</fullName>
        <ecNumber evidence="1">2.7.11.1</ecNumber>
    </recommendedName>
</protein>
<organism evidence="8 9">
    <name type="scientific">Candidatus Obscuribacter phosphatis</name>
    <dbReference type="NCBI Taxonomy" id="1906157"/>
    <lineage>
        <taxon>Bacteria</taxon>
        <taxon>Bacillati</taxon>
        <taxon>Candidatus Melainabacteria</taxon>
        <taxon>Candidatus Obscuribacterales</taxon>
        <taxon>Candidatus Obscuribacteraceae</taxon>
        <taxon>Candidatus Obscuribacter</taxon>
    </lineage>
</organism>
<feature type="domain" description="Protein kinase" evidence="7">
    <location>
        <begin position="22"/>
        <end position="291"/>
    </location>
</feature>
<dbReference type="AlphaFoldDB" id="A0A8J7PIL6"/>
<sequence length="686" mass="74908">MAGRPREVEIDFAKDSIIDGSYRIESLLGRGGAGDVYAVTEITSGRRLALKVLNDKASLVEKKRLRFIREALLVGRLDHPGVIKIVHCGVHDGATLYYVMSLMEGETLDSRLARQSPLPMALAIDIAISILEALAYAHSRGVIHRDVKPGNIFLVGQEDSQISACLLDFGLARTTVSEGGESLGLTGSRDVIGTPVYISPEQSLGRTLDARSDLYSFGITFFEMLTGAPPFLGDNLMETLVLHQEAPIPRLAQLNSTTEYDSFLEDFVCRLLAKKADERYQSAAEALVDLVAFRRKLKGETSPFESDAERDMVKVFSRLSLILGVLALLGSVSILLIFGWGKTPGKAGDRLESGVESGASLASKSLTPSLADEEAHRRQLLQAAMAVRPASYARPALVGNSVLGGRVYLLPEKMPYSPLFVHDANLNVERPLNFFNGRYLRVGPAEHLAVAVKADLLALPQFLLGFDSDVVDSLHFPKGAQNLDRFFQTAAYFKGLKKLDLQHTEADDSLLASIEGFASLQYLNVRHTKINAAALTRLKRLSYLQSLELAKMPGDIEPLLGKLKPGVIQMLSLEDMPLDDASLALVGRLEGLFSLKLINCGIAGRDLHELKPLASGLFMLDLSGDRIDPKVLSFLSQCKNLKDLKIDVSLWSEPQVAALKKALVDCPSLRLVEAKSVPQFESDDSQ</sequence>
<keyword evidence="6" id="KW-0812">Transmembrane</keyword>
<dbReference type="CDD" id="cd14014">
    <property type="entry name" value="STKc_PknB_like"/>
    <property type="match status" value="1"/>
</dbReference>
<evidence type="ECO:0000256" key="5">
    <source>
        <dbReference type="ARBA" id="ARBA00022840"/>
    </source>
</evidence>
<dbReference type="Gene3D" id="3.80.10.10">
    <property type="entry name" value="Ribonuclease Inhibitor"/>
    <property type="match status" value="2"/>
</dbReference>
<keyword evidence="6" id="KW-1133">Transmembrane helix</keyword>
<dbReference type="PANTHER" id="PTHR43289">
    <property type="entry name" value="MITOGEN-ACTIVATED PROTEIN KINASE KINASE KINASE 20-RELATED"/>
    <property type="match status" value="1"/>
</dbReference>
<name>A0A8J7PIL6_9BACT</name>
<evidence type="ECO:0000256" key="3">
    <source>
        <dbReference type="ARBA" id="ARBA00022741"/>
    </source>
</evidence>
<reference evidence="8" key="1">
    <citation type="submission" date="2021-02" db="EMBL/GenBank/DDBJ databases">
        <title>Genome-Resolved Metagenomics of a Microbial Community Performing Photosynthetic Biological Nutrient Removal.</title>
        <authorList>
            <person name="Mcdaniel E.A."/>
        </authorList>
    </citation>
    <scope>NUCLEOTIDE SEQUENCE</scope>
    <source>
        <strain evidence="8">UWPOB_OBS1</strain>
    </source>
</reference>
<keyword evidence="4 8" id="KW-0418">Kinase</keyword>
<dbReference type="SUPFAM" id="SSF56112">
    <property type="entry name" value="Protein kinase-like (PK-like)"/>
    <property type="match status" value="1"/>
</dbReference>
<accession>A0A8J7PIL6</accession>
<dbReference type="Gene3D" id="3.30.200.20">
    <property type="entry name" value="Phosphorylase Kinase, domain 1"/>
    <property type="match status" value="1"/>
</dbReference>
<dbReference type="Gene3D" id="1.10.510.10">
    <property type="entry name" value="Transferase(Phosphotransferase) domain 1"/>
    <property type="match status" value="1"/>
</dbReference>
<evidence type="ECO:0000259" key="7">
    <source>
        <dbReference type="PROSITE" id="PS50011"/>
    </source>
</evidence>
<dbReference type="InterPro" id="IPR000719">
    <property type="entry name" value="Prot_kinase_dom"/>
</dbReference>
<evidence type="ECO:0000256" key="6">
    <source>
        <dbReference type="SAM" id="Phobius"/>
    </source>
</evidence>
<keyword evidence="6" id="KW-0472">Membrane</keyword>
<keyword evidence="3" id="KW-0547">Nucleotide-binding</keyword>
<dbReference type="Proteomes" id="UP000664277">
    <property type="component" value="Unassembled WGS sequence"/>
</dbReference>
<dbReference type="PROSITE" id="PS00108">
    <property type="entry name" value="PROTEIN_KINASE_ST"/>
    <property type="match status" value="1"/>
</dbReference>
<keyword evidence="5" id="KW-0067">ATP-binding</keyword>
<dbReference type="EC" id="2.7.11.1" evidence="1"/>
<keyword evidence="2" id="KW-0808">Transferase</keyword>
<comment type="caution">
    <text evidence="8">The sequence shown here is derived from an EMBL/GenBank/DDBJ whole genome shotgun (WGS) entry which is preliminary data.</text>
</comment>
<gene>
    <name evidence="8" type="ORF">J0M35_08220</name>
</gene>
<dbReference type="PROSITE" id="PS50011">
    <property type="entry name" value="PROTEIN_KINASE_DOM"/>
    <property type="match status" value="1"/>
</dbReference>
<dbReference type="SMART" id="SM00220">
    <property type="entry name" value="S_TKc"/>
    <property type="match status" value="1"/>
</dbReference>
<dbReference type="SUPFAM" id="SSF52047">
    <property type="entry name" value="RNI-like"/>
    <property type="match status" value="1"/>
</dbReference>
<dbReference type="GO" id="GO:0005524">
    <property type="term" value="F:ATP binding"/>
    <property type="evidence" value="ECO:0007669"/>
    <property type="project" value="UniProtKB-KW"/>
</dbReference>
<dbReference type="GO" id="GO:0004674">
    <property type="term" value="F:protein serine/threonine kinase activity"/>
    <property type="evidence" value="ECO:0007669"/>
    <property type="project" value="UniProtKB-KW"/>
</dbReference>
<evidence type="ECO:0000313" key="8">
    <source>
        <dbReference type="EMBL" id="MBN8660330.1"/>
    </source>
</evidence>
<evidence type="ECO:0000256" key="2">
    <source>
        <dbReference type="ARBA" id="ARBA00022679"/>
    </source>
</evidence>
<dbReference type="Pfam" id="PF00069">
    <property type="entry name" value="Pkinase"/>
    <property type="match status" value="1"/>
</dbReference>
<proteinExistence type="predicted"/>
<dbReference type="InterPro" id="IPR032675">
    <property type="entry name" value="LRR_dom_sf"/>
</dbReference>
<dbReference type="InterPro" id="IPR008271">
    <property type="entry name" value="Ser/Thr_kinase_AS"/>
</dbReference>